<dbReference type="AlphaFoldDB" id="A0A9D9GZV5"/>
<name>A0A9D9GZV5_9BACT</name>
<comment type="caution">
    <text evidence="1">The sequence shown here is derived from an EMBL/GenBank/DDBJ whole genome shotgun (WGS) entry which is preliminary data.</text>
</comment>
<dbReference type="Proteomes" id="UP000823632">
    <property type="component" value="Unassembled WGS sequence"/>
</dbReference>
<sequence length="85" mass="9296">MFGSLKGTIKQLAQSAVAIAEKALGSSKGQEKKKMAVKYVVQHLPLNPFFKGLIAFVLSGFIDNAVEYAVMYMNSLKNNGDKNEQ</sequence>
<reference evidence="1" key="2">
    <citation type="journal article" date="2021" name="PeerJ">
        <title>Extensive microbial diversity within the chicken gut microbiome revealed by metagenomics and culture.</title>
        <authorList>
            <person name="Gilroy R."/>
            <person name="Ravi A."/>
            <person name="Getino M."/>
            <person name="Pursley I."/>
            <person name="Horton D.L."/>
            <person name="Alikhan N.F."/>
            <person name="Baker D."/>
            <person name="Gharbi K."/>
            <person name="Hall N."/>
            <person name="Watson M."/>
            <person name="Adriaenssens E.M."/>
            <person name="Foster-Nyarko E."/>
            <person name="Jarju S."/>
            <person name="Secka A."/>
            <person name="Antonio M."/>
            <person name="Oren A."/>
            <person name="Chaudhuri R.R."/>
            <person name="La Ragione R."/>
            <person name="Hildebrand F."/>
            <person name="Pallen M.J."/>
        </authorList>
    </citation>
    <scope>NUCLEOTIDE SEQUENCE</scope>
    <source>
        <strain evidence="1">10192</strain>
    </source>
</reference>
<accession>A0A9D9GZV5</accession>
<protein>
    <submittedName>
        <fullName evidence="1">Uncharacterized protein</fullName>
    </submittedName>
</protein>
<dbReference type="EMBL" id="JADIND010000155">
    <property type="protein sequence ID" value="MBO8431136.1"/>
    <property type="molecule type" value="Genomic_DNA"/>
</dbReference>
<evidence type="ECO:0000313" key="2">
    <source>
        <dbReference type="Proteomes" id="UP000823632"/>
    </source>
</evidence>
<gene>
    <name evidence="1" type="ORF">IAC76_07080</name>
</gene>
<organism evidence="1 2">
    <name type="scientific">Candidatus Scatousia excrementipullorum</name>
    <dbReference type="NCBI Taxonomy" id="2840936"/>
    <lineage>
        <taxon>Bacteria</taxon>
        <taxon>Candidatus Scatousia</taxon>
    </lineage>
</organism>
<proteinExistence type="predicted"/>
<evidence type="ECO:0000313" key="1">
    <source>
        <dbReference type="EMBL" id="MBO8431136.1"/>
    </source>
</evidence>
<reference evidence="1" key="1">
    <citation type="submission" date="2020-10" db="EMBL/GenBank/DDBJ databases">
        <authorList>
            <person name="Gilroy R."/>
        </authorList>
    </citation>
    <scope>NUCLEOTIDE SEQUENCE</scope>
    <source>
        <strain evidence="1">10192</strain>
    </source>
</reference>